<evidence type="ECO:0000313" key="3">
    <source>
        <dbReference type="Proteomes" id="UP001066276"/>
    </source>
</evidence>
<gene>
    <name evidence="2" type="ORF">NDU88_007150</name>
</gene>
<organism evidence="2 3">
    <name type="scientific">Pleurodeles waltl</name>
    <name type="common">Iberian ribbed newt</name>
    <dbReference type="NCBI Taxonomy" id="8319"/>
    <lineage>
        <taxon>Eukaryota</taxon>
        <taxon>Metazoa</taxon>
        <taxon>Chordata</taxon>
        <taxon>Craniata</taxon>
        <taxon>Vertebrata</taxon>
        <taxon>Euteleostomi</taxon>
        <taxon>Amphibia</taxon>
        <taxon>Batrachia</taxon>
        <taxon>Caudata</taxon>
        <taxon>Salamandroidea</taxon>
        <taxon>Salamandridae</taxon>
        <taxon>Pleurodelinae</taxon>
        <taxon>Pleurodeles</taxon>
    </lineage>
</organism>
<protein>
    <submittedName>
        <fullName evidence="2">Uncharacterized protein</fullName>
    </submittedName>
</protein>
<dbReference type="Proteomes" id="UP001066276">
    <property type="component" value="Chromosome 3_2"/>
</dbReference>
<dbReference type="AlphaFoldDB" id="A0AAV7TZU7"/>
<feature type="region of interest" description="Disordered" evidence="1">
    <location>
        <begin position="142"/>
        <end position="173"/>
    </location>
</feature>
<evidence type="ECO:0000313" key="2">
    <source>
        <dbReference type="EMBL" id="KAJ1181951.1"/>
    </source>
</evidence>
<feature type="region of interest" description="Disordered" evidence="1">
    <location>
        <begin position="31"/>
        <end position="52"/>
    </location>
</feature>
<comment type="caution">
    <text evidence="2">The sequence shown here is derived from an EMBL/GenBank/DDBJ whole genome shotgun (WGS) entry which is preliminary data.</text>
</comment>
<dbReference type="EMBL" id="JANPWB010000006">
    <property type="protein sequence ID" value="KAJ1181951.1"/>
    <property type="molecule type" value="Genomic_DNA"/>
</dbReference>
<reference evidence="2" key="1">
    <citation type="journal article" date="2022" name="bioRxiv">
        <title>Sequencing and chromosome-scale assembly of the giantPleurodeles waltlgenome.</title>
        <authorList>
            <person name="Brown T."/>
            <person name="Elewa A."/>
            <person name="Iarovenko S."/>
            <person name="Subramanian E."/>
            <person name="Araus A.J."/>
            <person name="Petzold A."/>
            <person name="Susuki M."/>
            <person name="Suzuki K.-i.T."/>
            <person name="Hayashi T."/>
            <person name="Toyoda A."/>
            <person name="Oliveira C."/>
            <person name="Osipova E."/>
            <person name="Leigh N.D."/>
            <person name="Simon A."/>
            <person name="Yun M.H."/>
        </authorList>
    </citation>
    <scope>NUCLEOTIDE SEQUENCE</scope>
    <source>
        <strain evidence="2">20211129_DDA</strain>
        <tissue evidence="2">Liver</tissue>
    </source>
</reference>
<keyword evidence="3" id="KW-1185">Reference proteome</keyword>
<name>A0AAV7TZU7_PLEWA</name>
<evidence type="ECO:0000256" key="1">
    <source>
        <dbReference type="SAM" id="MobiDB-lite"/>
    </source>
</evidence>
<sequence>MLPPVPPTGFVYPSVPATAGALFSPPYSLYRQGQGSPGTPIGATASPDDRRSPTCVGHRSYFVSPARPIGAVGPGSFTGGLVCQLPPVVPPRECGEPCVSAVLVACIKLQTRAPCCPDAVRERQRSDFHLCRVASRASSTLRCAGPSPRYSSTPNRDQPGELSFPQPLPAPHS</sequence>
<proteinExistence type="predicted"/>
<accession>A0AAV7TZU7</accession>